<proteinExistence type="predicted"/>
<name>A0A1H7BFY7_9DEIO</name>
<evidence type="ECO:0000313" key="1">
    <source>
        <dbReference type="EMBL" id="SEJ75227.1"/>
    </source>
</evidence>
<keyword evidence="2" id="KW-1185">Reference proteome</keyword>
<reference evidence="2" key="1">
    <citation type="submission" date="2016-10" db="EMBL/GenBank/DDBJ databases">
        <authorList>
            <person name="Varghese N."/>
            <person name="Submissions S."/>
        </authorList>
    </citation>
    <scope>NUCLEOTIDE SEQUENCE [LARGE SCALE GENOMIC DNA]</scope>
    <source>
        <strain evidence="2">CGMCC 1.10218</strain>
    </source>
</reference>
<protein>
    <submittedName>
        <fullName evidence="1">Uncharacterized protein</fullName>
    </submittedName>
</protein>
<organism evidence="1 2">
    <name type="scientific">Deinococcus reticulitermitis</name>
    <dbReference type="NCBI Taxonomy" id="856736"/>
    <lineage>
        <taxon>Bacteria</taxon>
        <taxon>Thermotogati</taxon>
        <taxon>Deinococcota</taxon>
        <taxon>Deinococci</taxon>
        <taxon>Deinococcales</taxon>
        <taxon>Deinococcaceae</taxon>
        <taxon>Deinococcus</taxon>
    </lineage>
</organism>
<dbReference type="Proteomes" id="UP000199223">
    <property type="component" value="Unassembled WGS sequence"/>
</dbReference>
<gene>
    <name evidence="1" type="ORF">SAMN04488058_11738</name>
</gene>
<sequence>MQIVIWLRYAVDMNVIRHFSDTRTEVGRVRFLIAGDRARLVAEGPGWSHDSSHATLFDAATFLAVLPQVPHALYLAALDDLERRLALEQAA</sequence>
<dbReference type="EMBL" id="FNZA01000017">
    <property type="protein sequence ID" value="SEJ75227.1"/>
    <property type="molecule type" value="Genomic_DNA"/>
</dbReference>
<accession>A0A1H7BFY7</accession>
<dbReference type="AlphaFoldDB" id="A0A1H7BFY7"/>
<evidence type="ECO:0000313" key="2">
    <source>
        <dbReference type="Proteomes" id="UP000199223"/>
    </source>
</evidence>
<dbReference type="STRING" id="856736.SAMN04488058_11738"/>